<feature type="chain" id="PRO_5004555216" evidence="6">
    <location>
        <begin position="22"/>
        <end position="297"/>
    </location>
</feature>
<sequence>MYSEGLKWCLALQLLLPYCFLETSIQGQSADPKFALSGSNVSLRSSNLPENYHRLGWFYNTDLKILEWETNQPNPHYFETKFKDRVTLGRQDGALHIYNVQEEDSSTYILKVLLNSRFEEERRIPLKVLGPAGPAYLQEEEKEIRNSDLFRGPELSHSVRGGSFGDQDVSKCKWNGESGKRVDPVPKPDITIEKTQEMNNSCYLILSCTARNQFVNYTWYGDSGRISEELQSGVLNITVIPQNYSKFYKCEVSNPVSHNSDTVYFISPCKLARSSGVAWIPAWLMVMVPTILGLLLI</sequence>
<evidence type="ECO:0000313" key="8">
    <source>
        <dbReference type="EMBL" id="EPQ02413.1"/>
    </source>
</evidence>
<accession>S7NXS7</accession>
<dbReference type="InterPro" id="IPR013106">
    <property type="entry name" value="Ig_V-set"/>
</dbReference>
<keyword evidence="2 6" id="KW-0732">Signal</keyword>
<evidence type="ECO:0000256" key="4">
    <source>
        <dbReference type="ARBA" id="ARBA00023180"/>
    </source>
</evidence>
<evidence type="ECO:0000313" key="9">
    <source>
        <dbReference type="Proteomes" id="UP000052978"/>
    </source>
</evidence>
<dbReference type="AlphaFoldDB" id="S7NXS7"/>
<keyword evidence="9" id="KW-1185">Reference proteome</keyword>
<reference evidence="8 9" key="1">
    <citation type="journal article" date="2013" name="Nat. Commun.">
        <title>Genome analysis reveals insights into physiology and longevity of the Brandt's bat Myotis brandtii.</title>
        <authorList>
            <person name="Seim I."/>
            <person name="Fang X."/>
            <person name="Xiong Z."/>
            <person name="Lobanov A.V."/>
            <person name="Huang Z."/>
            <person name="Ma S."/>
            <person name="Feng Y."/>
            <person name="Turanov A.A."/>
            <person name="Zhu Y."/>
            <person name="Lenz T.L."/>
            <person name="Gerashchenko M.V."/>
            <person name="Fan D."/>
            <person name="Hee Yim S."/>
            <person name="Yao X."/>
            <person name="Jordan D."/>
            <person name="Xiong Y."/>
            <person name="Ma Y."/>
            <person name="Lyapunov A.N."/>
            <person name="Chen G."/>
            <person name="Kulakova O.I."/>
            <person name="Sun Y."/>
            <person name="Lee S.G."/>
            <person name="Bronson R.T."/>
            <person name="Moskalev A.A."/>
            <person name="Sunyaev S.R."/>
            <person name="Zhang G."/>
            <person name="Krogh A."/>
            <person name="Wang J."/>
            <person name="Gladyshev V.N."/>
        </authorList>
    </citation>
    <scope>NUCLEOTIDE SEQUENCE [LARGE SCALE GENOMIC DNA]</scope>
</reference>
<dbReference type="InterPro" id="IPR015631">
    <property type="entry name" value="CD2/SLAM_rcpt"/>
</dbReference>
<protein>
    <submittedName>
        <fullName evidence="8">CD48 antigen</fullName>
    </submittedName>
</protein>
<dbReference type="Pfam" id="PF07686">
    <property type="entry name" value="V-set"/>
    <property type="match status" value="1"/>
</dbReference>
<comment type="subcellular location">
    <subcellularLocation>
        <location evidence="1">Membrane</location>
    </subcellularLocation>
</comment>
<keyword evidence="5" id="KW-1133">Transmembrane helix</keyword>
<feature type="signal peptide" evidence="6">
    <location>
        <begin position="1"/>
        <end position="21"/>
    </location>
</feature>
<dbReference type="SUPFAM" id="SSF48726">
    <property type="entry name" value="Immunoglobulin"/>
    <property type="match status" value="2"/>
</dbReference>
<dbReference type="Proteomes" id="UP000052978">
    <property type="component" value="Unassembled WGS sequence"/>
</dbReference>
<dbReference type="GO" id="GO:0016020">
    <property type="term" value="C:membrane"/>
    <property type="evidence" value="ECO:0007669"/>
    <property type="project" value="UniProtKB-SubCell"/>
</dbReference>
<gene>
    <name evidence="8" type="ORF">D623_10009263</name>
</gene>
<dbReference type="Gene3D" id="2.60.40.10">
    <property type="entry name" value="Immunoglobulins"/>
    <property type="match status" value="2"/>
</dbReference>
<evidence type="ECO:0000256" key="2">
    <source>
        <dbReference type="ARBA" id="ARBA00022729"/>
    </source>
</evidence>
<keyword evidence="5" id="KW-0812">Transmembrane</keyword>
<feature type="domain" description="Ig-like" evidence="7">
    <location>
        <begin position="188"/>
        <end position="267"/>
    </location>
</feature>
<evidence type="ECO:0000256" key="5">
    <source>
        <dbReference type="SAM" id="Phobius"/>
    </source>
</evidence>
<dbReference type="EMBL" id="KE161208">
    <property type="protein sequence ID" value="EPQ02413.1"/>
    <property type="molecule type" value="Genomic_DNA"/>
</dbReference>
<name>S7NXS7_MYOBR</name>
<evidence type="ECO:0000259" key="7">
    <source>
        <dbReference type="PROSITE" id="PS50835"/>
    </source>
</evidence>
<keyword evidence="3 5" id="KW-0472">Membrane</keyword>
<dbReference type="PROSITE" id="PS50835">
    <property type="entry name" value="IG_LIKE"/>
    <property type="match status" value="1"/>
</dbReference>
<dbReference type="InterPro" id="IPR007110">
    <property type="entry name" value="Ig-like_dom"/>
</dbReference>
<evidence type="ECO:0000256" key="6">
    <source>
        <dbReference type="SAM" id="SignalP"/>
    </source>
</evidence>
<dbReference type="InterPro" id="IPR013783">
    <property type="entry name" value="Ig-like_fold"/>
</dbReference>
<evidence type="ECO:0000256" key="1">
    <source>
        <dbReference type="ARBA" id="ARBA00004370"/>
    </source>
</evidence>
<dbReference type="PANTHER" id="PTHR12080:SF134">
    <property type="entry name" value="CD48 ANTIGEN"/>
    <property type="match status" value="1"/>
</dbReference>
<evidence type="ECO:0000256" key="3">
    <source>
        <dbReference type="ARBA" id="ARBA00023136"/>
    </source>
</evidence>
<keyword evidence="4" id="KW-0325">Glycoprotein</keyword>
<dbReference type="PANTHER" id="PTHR12080">
    <property type="entry name" value="SIGNALING LYMPHOCYTIC ACTIVATION MOLECULE"/>
    <property type="match status" value="1"/>
</dbReference>
<organism evidence="8 9">
    <name type="scientific">Myotis brandtii</name>
    <name type="common">Brandt's bat</name>
    <dbReference type="NCBI Taxonomy" id="109478"/>
    <lineage>
        <taxon>Eukaryota</taxon>
        <taxon>Metazoa</taxon>
        <taxon>Chordata</taxon>
        <taxon>Craniata</taxon>
        <taxon>Vertebrata</taxon>
        <taxon>Euteleostomi</taxon>
        <taxon>Mammalia</taxon>
        <taxon>Eutheria</taxon>
        <taxon>Laurasiatheria</taxon>
        <taxon>Chiroptera</taxon>
        <taxon>Yangochiroptera</taxon>
        <taxon>Vespertilionidae</taxon>
        <taxon>Myotis</taxon>
    </lineage>
</organism>
<dbReference type="InterPro" id="IPR036179">
    <property type="entry name" value="Ig-like_dom_sf"/>
</dbReference>
<feature type="transmembrane region" description="Helical" evidence="5">
    <location>
        <begin position="276"/>
        <end position="296"/>
    </location>
</feature>
<proteinExistence type="predicted"/>